<protein>
    <recommendedName>
        <fullName evidence="4">PEP-CTERM protein-sorting domain-containing protein</fullName>
    </recommendedName>
</protein>
<reference evidence="2 3" key="1">
    <citation type="submission" date="2016-11" db="EMBL/GenBank/DDBJ databases">
        <title>Networking in microbes: conjugative elements and plasmids in the genus Alteromonas.</title>
        <authorList>
            <person name="Lopez-Perez M."/>
            <person name="Ramon-Marco N."/>
            <person name="Rodriguez-Valera F."/>
        </authorList>
    </citation>
    <scope>NUCLEOTIDE SEQUENCE [LARGE SCALE GENOMIC DNA]</scope>
    <source>
        <strain evidence="2 3">CP48</strain>
        <plasmid evidence="3">pamcp48-600</plasmid>
    </source>
</reference>
<dbReference type="AlphaFoldDB" id="A0AAC9JE78"/>
<feature type="signal peptide" evidence="1">
    <location>
        <begin position="1"/>
        <end position="20"/>
    </location>
</feature>
<feature type="chain" id="PRO_5042250708" description="PEP-CTERM protein-sorting domain-containing protein" evidence="1">
    <location>
        <begin position="21"/>
        <end position="248"/>
    </location>
</feature>
<evidence type="ECO:0000313" key="2">
    <source>
        <dbReference type="EMBL" id="APD92429.1"/>
    </source>
</evidence>
<name>A0AAC9JE78_9ALTE</name>
<sequence length="248" mass="25967">MFKKTLLAVVLAGMTATSFAEMTTSVQSDSFSGEGGADSTLAGVSPLEFDMFDSSLGTLTGAYISYSLGVNGGLIGADNMSNEETSGTGSLGAEMLLQEMSGMNFFKEGTYDSVFEKLTRVENTTFNLAADPTMSVGGEGDDVQEFNGTSGTVDSNGFISLNTKLLSQFMGNAGDTFTVDFDTTSVTTVSVTGAQGFFQPVNLDVTMNLYYTYDEVAETAEANDAPAPLGFAALGLALAGFGMRRKKK</sequence>
<organism evidence="2 3">
    <name type="scientific">Alteromonas mediterranea</name>
    <dbReference type="NCBI Taxonomy" id="314275"/>
    <lineage>
        <taxon>Bacteria</taxon>
        <taxon>Pseudomonadati</taxon>
        <taxon>Pseudomonadota</taxon>
        <taxon>Gammaproteobacteria</taxon>
        <taxon>Alteromonadales</taxon>
        <taxon>Alteromonadaceae</taxon>
        <taxon>Alteromonas/Salinimonas group</taxon>
        <taxon>Alteromonas</taxon>
    </lineage>
</organism>
<dbReference type="RefSeq" id="WP_071961054.1">
    <property type="nucleotide sequence ID" value="NZ_CP018025.1"/>
</dbReference>
<dbReference type="NCBIfam" id="NF033208">
    <property type="entry name" value="choice_anch_E"/>
    <property type="match status" value="1"/>
</dbReference>
<geneLocation type="plasmid" evidence="3">
    <name>pamcp48-600</name>
</geneLocation>
<dbReference type="EMBL" id="CP018025">
    <property type="protein sequence ID" value="APD92429.1"/>
    <property type="molecule type" value="Genomic_DNA"/>
</dbReference>
<evidence type="ECO:0000313" key="3">
    <source>
        <dbReference type="Proteomes" id="UP000182101"/>
    </source>
</evidence>
<dbReference type="Proteomes" id="UP000182101">
    <property type="component" value="Plasmid pAMCP48-600"/>
</dbReference>
<keyword evidence="2" id="KW-0614">Plasmid</keyword>
<evidence type="ECO:0000256" key="1">
    <source>
        <dbReference type="SAM" id="SignalP"/>
    </source>
</evidence>
<evidence type="ECO:0008006" key="4">
    <source>
        <dbReference type="Google" id="ProtNLM"/>
    </source>
</evidence>
<accession>A0AAC9JE78</accession>
<keyword evidence="1" id="KW-0732">Signal</keyword>
<proteinExistence type="predicted"/>
<gene>
    <name evidence="2" type="ORF">BM524_21240</name>
</gene>